<proteinExistence type="predicted"/>
<evidence type="ECO:0000313" key="3">
    <source>
        <dbReference type="Proteomes" id="UP000030699"/>
    </source>
</evidence>
<protein>
    <submittedName>
        <fullName evidence="2">Uncharacterized protein</fullName>
    </submittedName>
</protein>
<evidence type="ECO:0000313" key="2">
    <source>
        <dbReference type="EMBL" id="ETW49050.1"/>
    </source>
</evidence>
<name>A0A024WQR8_PLAFA</name>
<feature type="region of interest" description="Disordered" evidence="1">
    <location>
        <begin position="1"/>
        <end position="72"/>
    </location>
</feature>
<reference evidence="2 3" key="1">
    <citation type="submission" date="2013-02" db="EMBL/GenBank/DDBJ databases">
        <title>The Genome Annotation of Plasmodium falciparum MaliPS096_E11.</title>
        <authorList>
            <consortium name="The Broad Institute Genome Sequencing Platform"/>
            <consortium name="The Broad Institute Genome Sequencing Center for Infectious Disease"/>
            <person name="Neafsey D."/>
            <person name="Hoffman S."/>
            <person name="Volkman S."/>
            <person name="Rosenthal P."/>
            <person name="Walker B."/>
            <person name="Young S.K."/>
            <person name="Zeng Q."/>
            <person name="Gargeya S."/>
            <person name="Fitzgerald M."/>
            <person name="Haas B."/>
            <person name="Abouelleil A."/>
            <person name="Allen A.W."/>
            <person name="Alvarado L."/>
            <person name="Arachchi H.M."/>
            <person name="Berlin A.M."/>
            <person name="Chapman S.B."/>
            <person name="Gainer-Dewar J."/>
            <person name="Goldberg J."/>
            <person name="Griggs A."/>
            <person name="Gujja S."/>
            <person name="Hansen M."/>
            <person name="Howarth C."/>
            <person name="Imamovic A."/>
            <person name="Ireland A."/>
            <person name="Larimer J."/>
            <person name="McCowan C."/>
            <person name="Murphy C."/>
            <person name="Pearson M."/>
            <person name="Poon T.W."/>
            <person name="Priest M."/>
            <person name="Roberts A."/>
            <person name="Saif S."/>
            <person name="Shea T."/>
            <person name="Sisk P."/>
            <person name="Sykes S."/>
            <person name="Wortman J."/>
            <person name="Nusbaum C."/>
            <person name="Birren B."/>
        </authorList>
    </citation>
    <scope>NUCLEOTIDE SEQUENCE [LARGE SCALE GENOMIC DNA]</scope>
    <source>
        <strain evidence="2 3">MaliPS096_E11</strain>
    </source>
</reference>
<evidence type="ECO:0000256" key="1">
    <source>
        <dbReference type="SAM" id="MobiDB-lite"/>
    </source>
</evidence>
<feature type="compositionally biased region" description="Basic and acidic residues" evidence="1">
    <location>
        <begin position="1"/>
        <end position="16"/>
    </location>
</feature>
<dbReference type="EMBL" id="KI925549">
    <property type="protein sequence ID" value="ETW49050.1"/>
    <property type="molecule type" value="Genomic_DNA"/>
</dbReference>
<sequence>MTLEKSLDQEKNKTEIENTGSKSIPNDSNEGANNKVDKNDGNENVMKKNEGDKNKVYNGTADNNKVDNNKVDNNKRTCKMKFIHINEML</sequence>
<feature type="compositionally biased region" description="Basic and acidic residues" evidence="1">
    <location>
        <begin position="35"/>
        <end position="55"/>
    </location>
</feature>
<reference evidence="2 3" key="2">
    <citation type="submission" date="2013-02" db="EMBL/GenBank/DDBJ databases">
        <title>The Genome Sequence of Plasmodium falciparum MaliPS096_E11.</title>
        <authorList>
            <consortium name="The Broad Institute Genome Sequencing Platform"/>
            <consortium name="The Broad Institute Genome Sequencing Center for Infectious Disease"/>
            <person name="Neafsey D."/>
            <person name="Cheeseman I."/>
            <person name="Volkman S."/>
            <person name="Adams J."/>
            <person name="Walker B."/>
            <person name="Young S.K."/>
            <person name="Zeng Q."/>
            <person name="Gargeya S."/>
            <person name="Fitzgerald M."/>
            <person name="Haas B."/>
            <person name="Abouelleil A."/>
            <person name="Alvarado L."/>
            <person name="Arachchi H.M."/>
            <person name="Berlin A.M."/>
            <person name="Chapman S.B."/>
            <person name="Dewar J."/>
            <person name="Goldberg J."/>
            <person name="Griggs A."/>
            <person name="Gujja S."/>
            <person name="Hansen M."/>
            <person name="Howarth C."/>
            <person name="Imamovic A."/>
            <person name="Larimer J."/>
            <person name="McCowan C."/>
            <person name="Murphy C."/>
            <person name="Neiman D."/>
            <person name="Pearson M."/>
            <person name="Priest M."/>
            <person name="Roberts A."/>
            <person name="Saif S."/>
            <person name="Shea T."/>
            <person name="Sisk P."/>
            <person name="Sykes S."/>
            <person name="Wortman J."/>
            <person name="Nusbaum C."/>
            <person name="Birren B."/>
        </authorList>
    </citation>
    <scope>NUCLEOTIDE SEQUENCE [LARGE SCALE GENOMIC DNA]</scope>
    <source>
        <strain evidence="2 3">MaliPS096_E11</strain>
    </source>
</reference>
<accession>A0A024WQR8</accession>
<dbReference type="Proteomes" id="UP000030699">
    <property type="component" value="Unassembled WGS sequence"/>
</dbReference>
<organism evidence="2 3">
    <name type="scientific">Plasmodium falciparum MaliPS096_E11</name>
    <dbReference type="NCBI Taxonomy" id="1036727"/>
    <lineage>
        <taxon>Eukaryota</taxon>
        <taxon>Sar</taxon>
        <taxon>Alveolata</taxon>
        <taxon>Apicomplexa</taxon>
        <taxon>Aconoidasida</taxon>
        <taxon>Haemosporida</taxon>
        <taxon>Plasmodiidae</taxon>
        <taxon>Plasmodium</taxon>
        <taxon>Plasmodium (Laverania)</taxon>
    </lineage>
</organism>
<dbReference type="AlphaFoldDB" id="A0A024WQR8"/>
<gene>
    <name evidence="2" type="ORF">PFMALIP_02912</name>
</gene>
<feature type="compositionally biased region" description="Polar residues" evidence="1">
    <location>
        <begin position="17"/>
        <end position="32"/>
    </location>
</feature>